<dbReference type="EC" id="3.2.1.25" evidence="6"/>
<dbReference type="Pfam" id="PF17753">
    <property type="entry name" value="Ig_mannosidase"/>
    <property type="match status" value="1"/>
</dbReference>
<dbReference type="InterPro" id="IPR013783">
    <property type="entry name" value="Ig-like_fold"/>
</dbReference>
<feature type="domain" description="Mannosidase Ig/CBM-like" evidence="18">
    <location>
        <begin position="665"/>
        <end position="747"/>
    </location>
</feature>
<evidence type="ECO:0000259" key="18">
    <source>
        <dbReference type="Pfam" id="PF17786"/>
    </source>
</evidence>
<dbReference type="FunFam" id="3.20.20.80:FF:000050">
    <property type="entry name" value="Beta-mannosidase B"/>
    <property type="match status" value="1"/>
</dbReference>
<feature type="domain" description="Beta-mannosidase Ig-fold" evidence="17">
    <location>
        <begin position="755"/>
        <end position="824"/>
    </location>
</feature>
<dbReference type="EMBL" id="BMJW01000002">
    <property type="protein sequence ID" value="GGH00213.1"/>
    <property type="molecule type" value="Genomic_DNA"/>
</dbReference>
<evidence type="ECO:0000256" key="9">
    <source>
        <dbReference type="ARBA" id="ARBA00022801"/>
    </source>
</evidence>
<dbReference type="AlphaFoldDB" id="A0A917MEU5"/>
<accession>A0A917MEU5</accession>
<dbReference type="PROSITE" id="PS51257">
    <property type="entry name" value="PROKAR_LIPOPROTEIN"/>
    <property type="match status" value="1"/>
</dbReference>
<dbReference type="FunFam" id="2.60.120.260:FF:000060">
    <property type="entry name" value="Probable beta-mannosidase"/>
    <property type="match status" value="1"/>
</dbReference>
<dbReference type="SUPFAM" id="SSF49785">
    <property type="entry name" value="Galactose-binding domain-like"/>
    <property type="match status" value="1"/>
</dbReference>
<evidence type="ECO:0000256" key="10">
    <source>
        <dbReference type="ARBA" id="ARBA00023180"/>
    </source>
</evidence>
<keyword evidence="12" id="KW-0326">Glycosidase</keyword>
<evidence type="ECO:0000256" key="12">
    <source>
        <dbReference type="ARBA" id="ARBA00023295"/>
    </source>
</evidence>
<keyword evidence="9" id="KW-0378">Hydrolase</keyword>
<dbReference type="PANTHER" id="PTHR43730:SF1">
    <property type="entry name" value="BETA-MANNOSIDASE"/>
    <property type="match status" value="1"/>
</dbReference>
<evidence type="ECO:0000256" key="11">
    <source>
        <dbReference type="ARBA" id="ARBA00023228"/>
    </source>
</evidence>
<dbReference type="GO" id="GO:0005975">
    <property type="term" value="P:carbohydrate metabolic process"/>
    <property type="evidence" value="ECO:0007669"/>
    <property type="project" value="InterPro"/>
</dbReference>
<dbReference type="InterPro" id="IPR041447">
    <property type="entry name" value="Mannosidase_ig"/>
</dbReference>
<dbReference type="InterPro" id="IPR041625">
    <property type="entry name" value="Beta-mannosidase_Ig"/>
</dbReference>
<comment type="similarity">
    <text evidence="13">Belongs to the glycosyl hydrolase 2 family. Beta-mannosidase B subfamily.</text>
</comment>
<keyword evidence="8" id="KW-0732">Signal</keyword>
<dbReference type="SUPFAM" id="SSF51445">
    <property type="entry name" value="(Trans)glycosidases"/>
    <property type="match status" value="1"/>
</dbReference>
<dbReference type="InterPro" id="IPR036156">
    <property type="entry name" value="Beta-gal/glucu_dom_sf"/>
</dbReference>
<dbReference type="Gene3D" id="2.60.120.260">
    <property type="entry name" value="Galactose-binding domain-like"/>
    <property type="match status" value="1"/>
</dbReference>
<evidence type="ECO:0000256" key="15">
    <source>
        <dbReference type="ARBA" id="ARBA00041614"/>
    </source>
</evidence>
<name>A0A917MEU5_9FLAO</name>
<dbReference type="Proteomes" id="UP000633278">
    <property type="component" value="Unassembled WGS sequence"/>
</dbReference>
<keyword evidence="10" id="KW-0325">Glycoprotein</keyword>
<comment type="pathway">
    <text evidence="4">Glycan metabolism; N-glycan degradation.</text>
</comment>
<dbReference type="Gene3D" id="2.60.40.10">
    <property type="entry name" value="Immunoglobulins"/>
    <property type="match status" value="3"/>
</dbReference>
<gene>
    <name evidence="20" type="ORF">GCM10011416_18360</name>
</gene>
<dbReference type="GO" id="GO:0004567">
    <property type="term" value="F:beta-mannosidase activity"/>
    <property type="evidence" value="ECO:0007669"/>
    <property type="project" value="UniProtKB-EC"/>
</dbReference>
<evidence type="ECO:0000256" key="7">
    <source>
        <dbReference type="ARBA" id="ARBA00022525"/>
    </source>
</evidence>
<evidence type="ECO:0000256" key="14">
    <source>
        <dbReference type="ARBA" id="ARBA00041069"/>
    </source>
</evidence>
<dbReference type="PANTHER" id="PTHR43730">
    <property type="entry name" value="BETA-MANNOSIDASE"/>
    <property type="match status" value="1"/>
</dbReference>
<dbReference type="InterPro" id="IPR050887">
    <property type="entry name" value="Beta-mannosidase_GH2"/>
</dbReference>
<dbReference type="SUPFAM" id="SSF49303">
    <property type="entry name" value="beta-Galactosidase/glucuronidase domain"/>
    <property type="match status" value="3"/>
</dbReference>
<evidence type="ECO:0000313" key="20">
    <source>
        <dbReference type="EMBL" id="GGH00213.1"/>
    </source>
</evidence>
<organism evidence="20 21">
    <name type="scientific">Polaribacter pacificus</name>
    <dbReference type="NCBI Taxonomy" id="1775173"/>
    <lineage>
        <taxon>Bacteria</taxon>
        <taxon>Pseudomonadati</taxon>
        <taxon>Bacteroidota</taxon>
        <taxon>Flavobacteriia</taxon>
        <taxon>Flavobacteriales</taxon>
        <taxon>Flavobacteriaceae</taxon>
    </lineage>
</organism>
<dbReference type="Pfam" id="PF00703">
    <property type="entry name" value="Glyco_hydro_2"/>
    <property type="match status" value="1"/>
</dbReference>
<dbReference type="Pfam" id="PF22666">
    <property type="entry name" value="Glyco_hydro_2_N2"/>
    <property type="match status" value="1"/>
</dbReference>
<evidence type="ECO:0000256" key="2">
    <source>
        <dbReference type="ARBA" id="ARBA00004371"/>
    </source>
</evidence>
<keyword evidence="11" id="KW-0458">Lysosome</keyword>
<dbReference type="InterPro" id="IPR054593">
    <property type="entry name" value="Beta-mannosidase-like_N2"/>
</dbReference>
<keyword evidence="7" id="KW-0964">Secreted</keyword>
<comment type="subunit">
    <text evidence="5">Homodimer.</text>
</comment>
<comment type="caution">
    <text evidence="20">The sequence shown here is derived from an EMBL/GenBank/DDBJ whole genome shotgun (WGS) entry which is preliminary data.</text>
</comment>
<protein>
    <recommendedName>
        <fullName evidence="14">Beta-mannosidase B</fullName>
        <ecNumber evidence="6">3.2.1.25</ecNumber>
    </recommendedName>
    <alternativeName>
        <fullName evidence="15">Mannanase B</fullName>
    </alternativeName>
</protein>
<evidence type="ECO:0000256" key="1">
    <source>
        <dbReference type="ARBA" id="ARBA00000829"/>
    </source>
</evidence>
<proteinExistence type="inferred from homology"/>
<dbReference type="GO" id="GO:0006516">
    <property type="term" value="P:glycoprotein catabolic process"/>
    <property type="evidence" value="ECO:0007669"/>
    <property type="project" value="TreeGrafter"/>
</dbReference>
<dbReference type="InterPro" id="IPR008979">
    <property type="entry name" value="Galactose-bd-like_sf"/>
</dbReference>
<evidence type="ECO:0000256" key="13">
    <source>
        <dbReference type="ARBA" id="ARBA00038429"/>
    </source>
</evidence>
<dbReference type="Pfam" id="PF17786">
    <property type="entry name" value="Mannosidase_ig"/>
    <property type="match status" value="1"/>
</dbReference>
<reference evidence="20" key="2">
    <citation type="submission" date="2020-09" db="EMBL/GenBank/DDBJ databases">
        <authorList>
            <person name="Sun Q."/>
            <person name="Zhou Y."/>
        </authorList>
    </citation>
    <scope>NUCLEOTIDE SEQUENCE</scope>
    <source>
        <strain evidence="20">CGMCC 1.15763</strain>
    </source>
</reference>
<dbReference type="GO" id="GO:0005576">
    <property type="term" value="C:extracellular region"/>
    <property type="evidence" value="ECO:0007669"/>
    <property type="project" value="UniProtKB-SubCell"/>
</dbReference>
<evidence type="ECO:0000259" key="19">
    <source>
        <dbReference type="Pfam" id="PF22666"/>
    </source>
</evidence>
<evidence type="ECO:0000313" key="21">
    <source>
        <dbReference type="Proteomes" id="UP000633278"/>
    </source>
</evidence>
<dbReference type="InterPro" id="IPR006102">
    <property type="entry name" value="Ig-like_GH2"/>
</dbReference>
<evidence type="ECO:0000256" key="3">
    <source>
        <dbReference type="ARBA" id="ARBA00004613"/>
    </source>
</evidence>
<evidence type="ECO:0000256" key="4">
    <source>
        <dbReference type="ARBA" id="ARBA00004740"/>
    </source>
</evidence>
<evidence type="ECO:0000259" key="16">
    <source>
        <dbReference type="Pfam" id="PF00703"/>
    </source>
</evidence>
<feature type="domain" description="Glycoside hydrolase family 2 immunoglobulin-like beta-sandwich" evidence="16">
    <location>
        <begin position="206"/>
        <end position="309"/>
    </location>
</feature>
<dbReference type="InterPro" id="IPR017853">
    <property type="entry name" value="GH"/>
</dbReference>
<evidence type="ECO:0000256" key="6">
    <source>
        <dbReference type="ARBA" id="ARBA00012754"/>
    </source>
</evidence>
<keyword evidence="21" id="KW-1185">Reference proteome</keyword>
<feature type="domain" description="Beta-mannosidase-like galactose-binding" evidence="19">
    <location>
        <begin position="35"/>
        <end position="196"/>
    </location>
</feature>
<dbReference type="GO" id="GO:0005764">
    <property type="term" value="C:lysosome"/>
    <property type="evidence" value="ECO:0007669"/>
    <property type="project" value="UniProtKB-SubCell"/>
</dbReference>
<dbReference type="RefSeq" id="WP_188599028.1">
    <property type="nucleotide sequence ID" value="NZ_BMJW01000002.1"/>
</dbReference>
<comment type="catalytic activity">
    <reaction evidence="1">
        <text>Hydrolysis of terminal, non-reducing beta-D-mannose residues in beta-D-mannosides.</text>
        <dbReference type="EC" id="3.2.1.25"/>
    </reaction>
</comment>
<dbReference type="Gene3D" id="3.20.20.80">
    <property type="entry name" value="Glycosidases"/>
    <property type="match status" value="1"/>
</dbReference>
<evidence type="ECO:0000259" key="17">
    <source>
        <dbReference type="Pfam" id="PF17753"/>
    </source>
</evidence>
<reference evidence="20" key="1">
    <citation type="journal article" date="2014" name="Int. J. Syst. Evol. Microbiol.">
        <title>Complete genome sequence of Corynebacterium casei LMG S-19264T (=DSM 44701T), isolated from a smear-ripened cheese.</title>
        <authorList>
            <consortium name="US DOE Joint Genome Institute (JGI-PGF)"/>
            <person name="Walter F."/>
            <person name="Albersmeier A."/>
            <person name="Kalinowski J."/>
            <person name="Ruckert C."/>
        </authorList>
    </citation>
    <scope>NUCLEOTIDE SEQUENCE</scope>
    <source>
        <strain evidence="20">CGMCC 1.15763</strain>
    </source>
</reference>
<sequence>MNRKLLLLSFLALSVFSCKKLQQELPTNISLSENWVFKATDETSWKPAEVPGNVFTDLLKQNLIPDPFIKTNEDSVQWVSSKKWEYKKLFEVPKNILDKAQIELSFEGLDTYATVYLNDVKILTSNNAFRTYTVNVKSNLKNSNQLRVVFDNSQEQLKEKQNPYQLPEGSRIYTRKAQFQSGWDWGPKLNTAGIWKDVKLKAWNTVRFEDVFIKQDQLSKSLARLTAEISIHSTEDKNVSIFSLIDKQETSHELQIKKGTHTYKIPLEINNPELWWTHNLGAQKLYQFQFQLIADGTLSDVKNLKKGLRTIELVRKKDAIGESFAFHLNGVPVFMKGANYIPQNSFQNKVRDQHYKKLLSNAVDANMNMLRVWGGGIYENDIFYELCDEKGLLIWQDFMFACAMYPGDEDFLDNVQQEAIDQVKRLRNHSSIALWCGNNENAEGWNRWGWQTGRSEQEKEEIWKDYQKVFNDILPTTVSQLTDATSYWESSPKYGRGNPKHQFEGDAHDWWVWHDAYPFEHFTENVPRFMSEFGFQSLPSYQTINHINQTENVQLDTEAMKSHQKHVRGTQLIQEYLLRDYQMPKTDKDYVYISQLLQAKGIVMAIEAQRRAMPNTMGSLFWQLNDCWPAISWSSIDYFGNWKALQHKAKKAFKDLLISNKLTETNLDTYLINDHLEAFSGTLKLRLLGFDGAEIWSDEQLVSIAENTSKIVYKKALNTLDFDKKSTVLLSSFEGESSIFYFEKPKNLALQNKPISKEIIRKTATGFSIVLKSTTLQKDVFLWSSNQGHFSDNFFDLLPNEPVTIVFKTDATALEDLEIKSLNSIY</sequence>
<evidence type="ECO:0000256" key="5">
    <source>
        <dbReference type="ARBA" id="ARBA00011738"/>
    </source>
</evidence>
<evidence type="ECO:0000256" key="8">
    <source>
        <dbReference type="ARBA" id="ARBA00022729"/>
    </source>
</evidence>
<comment type="subcellular location">
    <subcellularLocation>
        <location evidence="2">Lysosome</location>
    </subcellularLocation>
    <subcellularLocation>
        <location evidence="3">Secreted</location>
    </subcellularLocation>
</comment>